<protein>
    <submittedName>
        <fullName evidence="1">Uncharacterized protein</fullName>
    </submittedName>
</protein>
<reference evidence="1" key="1">
    <citation type="submission" date="2023-03" db="EMBL/GenBank/DDBJ databases">
        <title>Massive genome expansion in bonnet fungi (Mycena s.s.) driven by repeated elements and novel gene families across ecological guilds.</title>
        <authorList>
            <consortium name="Lawrence Berkeley National Laboratory"/>
            <person name="Harder C.B."/>
            <person name="Miyauchi S."/>
            <person name="Viragh M."/>
            <person name="Kuo A."/>
            <person name="Thoen E."/>
            <person name="Andreopoulos B."/>
            <person name="Lu D."/>
            <person name="Skrede I."/>
            <person name="Drula E."/>
            <person name="Henrissat B."/>
            <person name="Morin E."/>
            <person name="Kohler A."/>
            <person name="Barry K."/>
            <person name="LaButti K."/>
            <person name="Morin E."/>
            <person name="Salamov A."/>
            <person name="Lipzen A."/>
            <person name="Mereny Z."/>
            <person name="Hegedus B."/>
            <person name="Baldrian P."/>
            <person name="Stursova M."/>
            <person name="Weitz H."/>
            <person name="Taylor A."/>
            <person name="Grigoriev I.V."/>
            <person name="Nagy L.G."/>
            <person name="Martin F."/>
            <person name="Kauserud H."/>
        </authorList>
    </citation>
    <scope>NUCLEOTIDE SEQUENCE</scope>
    <source>
        <strain evidence="1">CBHHK067</strain>
    </source>
</reference>
<evidence type="ECO:0000313" key="1">
    <source>
        <dbReference type="EMBL" id="KAJ7673389.1"/>
    </source>
</evidence>
<sequence length="182" mass="20029">MPTLSQDLVDLLIDWAAFADTASTRSCGLRPFAPSSVSLKLHLVHSACTSDTCDWNSGAARRTRRMPNLRGIEISVADVDTNSTLMINWLGSPEALHAHLRRWNDSSGALSQFELRFRRSTAVPWLSIVDLISCFPDLETLGINGASPPSHIASLPPSFPPFPARLANVHLDLAQNTKYFFN</sequence>
<dbReference type="AlphaFoldDB" id="A0AAD7D125"/>
<dbReference type="Proteomes" id="UP001221757">
    <property type="component" value="Unassembled WGS sequence"/>
</dbReference>
<gene>
    <name evidence="1" type="ORF">B0H17DRAFT_1208473</name>
</gene>
<evidence type="ECO:0000313" key="2">
    <source>
        <dbReference type="Proteomes" id="UP001221757"/>
    </source>
</evidence>
<name>A0AAD7D125_MYCRO</name>
<accession>A0AAD7D125</accession>
<dbReference type="EMBL" id="JARKIE010000163">
    <property type="protein sequence ID" value="KAJ7673389.1"/>
    <property type="molecule type" value="Genomic_DNA"/>
</dbReference>
<keyword evidence="2" id="KW-1185">Reference proteome</keyword>
<comment type="caution">
    <text evidence="1">The sequence shown here is derived from an EMBL/GenBank/DDBJ whole genome shotgun (WGS) entry which is preliminary data.</text>
</comment>
<proteinExistence type="predicted"/>
<organism evidence="1 2">
    <name type="scientific">Mycena rosella</name>
    <name type="common">Pink bonnet</name>
    <name type="synonym">Agaricus rosellus</name>
    <dbReference type="NCBI Taxonomy" id="1033263"/>
    <lineage>
        <taxon>Eukaryota</taxon>
        <taxon>Fungi</taxon>
        <taxon>Dikarya</taxon>
        <taxon>Basidiomycota</taxon>
        <taxon>Agaricomycotina</taxon>
        <taxon>Agaricomycetes</taxon>
        <taxon>Agaricomycetidae</taxon>
        <taxon>Agaricales</taxon>
        <taxon>Marasmiineae</taxon>
        <taxon>Mycenaceae</taxon>
        <taxon>Mycena</taxon>
    </lineage>
</organism>